<dbReference type="PROSITE" id="PS50004">
    <property type="entry name" value="C2"/>
    <property type="match status" value="2"/>
</dbReference>
<comment type="similarity">
    <text evidence="1">Belongs to the copine family.</text>
</comment>
<dbReference type="Gene3D" id="2.60.40.150">
    <property type="entry name" value="C2 domain"/>
    <property type="match status" value="2"/>
</dbReference>
<evidence type="ECO:0000256" key="1">
    <source>
        <dbReference type="ARBA" id="ARBA00009048"/>
    </source>
</evidence>
<feature type="domain" description="C2" evidence="5">
    <location>
        <begin position="121"/>
        <end position="244"/>
    </location>
</feature>
<dbReference type="STRING" id="48701.ENSPMEP00000017099"/>
<dbReference type="SMART" id="SM00239">
    <property type="entry name" value="C2"/>
    <property type="match status" value="2"/>
</dbReference>
<dbReference type="InterPro" id="IPR035892">
    <property type="entry name" value="C2_domain_sf"/>
</dbReference>
<dbReference type="FunFam" id="2.60.40.150:FF:000099">
    <property type="entry name" value="Copine 3"/>
    <property type="match status" value="1"/>
</dbReference>
<evidence type="ECO:0000256" key="4">
    <source>
        <dbReference type="ARBA" id="ARBA00022837"/>
    </source>
</evidence>
<dbReference type="AlphaFoldDB" id="A0A3B3XPW6"/>
<keyword evidence="7" id="KW-1185">Reference proteome</keyword>
<reference evidence="6" key="1">
    <citation type="submission" date="2025-08" db="UniProtKB">
        <authorList>
            <consortium name="Ensembl"/>
        </authorList>
    </citation>
    <scope>IDENTIFICATION</scope>
</reference>
<evidence type="ECO:0000313" key="7">
    <source>
        <dbReference type="Proteomes" id="UP000261480"/>
    </source>
</evidence>
<name>A0A3B3XPW6_9TELE</name>
<dbReference type="InterPro" id="IPR036465">
    <property type="entry name" value="vWFA_dom_sf"/>
</dbReference>
<dbReference type="FunFam" id="2.60.40.150:FF:000013">
    <property type="entry name" value="copine-9 isoform X1"/>
    <property type="match status" value="1"/>
</dbReference>
<accession>A0A3B3XPW6</accession>
<dbReference type="GO" id="GO:0005886">
    <property type="term" value="C:plasma membrane"/>
    <property type="evidence" value="ECO:0007669"/>
    <property type="project" value="TreeGrafter"/>
</dbReference>
<keyword evidence="2" id="KW-0479">Metal-binding</keyword>
<feature type="domain" description="C2" evidence="5">
    <location>
        <begin position="1"/>
        <end position="114"/>
    </location>
</feature>
<keyword evidence="3" id="KW-0677">Repeat</keyword>
<dbReference type="CDD" id="cd04047">
    <property type="entry name" value="C2B_Copine"/>
    <property type="match status" value="1"/>
</dbReference>
<dbReference type="SUPFAM" id="SSF49562">
    <property type="entry name" value="C2 domain (Calcium/lipid-binding domain, CaLB)"/>
    <property type="match status" value="2"/>
</dbReference>
<dbReference type="Ensembl" id="ENSPMET00000033654.1">
    <property type="protein sequence ID" value="ENSPMEP00000017099.1"/>
    <property type="gene ID" value="ENSPMEG00000019911.1"/>
</dbReference>
<dbReference type="PANTHER" id="PTHR10857:SF112">
    <property type="entry name" value="COPINE-9"/>
    <property type="match status" value="1"/>
</dbReference>
<dbReference type="InterPro" id="IPR037768">
    <property type="entry name" value="C2B_Copine"/>
</dbReference>
<organism evidence="6 7">
    <name type="scientific">Poecilia mexicana</name>
    <dbReference type="NCBI Taxonomy" id="48701"/>
    <lineage>
        <taxon>Eukaryota</taxon>
        <taxon>Metazoa</taxon>
        <taxon>Chordata</taxon>
        <taxon>Craniata</taxon>
        <taxon>Vertebrata</taxon>
        <taxon>Euteleostomi</taxon>
        <taxon>Actinopterygii</taxon>
        <taxon>Neopterygii</taxon>
        <taxon>Teleostei</taxon>
        <taxon>Neoteleostei</taxon>
        <taxon>Acanthomorphata</taxon>
        <taxon>Ovalentaria</taxon>
        <taxon>Atherinomorphae</taxon>
        <taxon>Cyprinodontiformes</taxon>
        <taxon>Poeciliidae</taxon>
        <taxon>Poeciliinae</taxon>
        <taxon>Poecilia</taxon>
    </lineage>
</organism>
<dbReference type="InterPro" id="IPR010734">
    <property type="entry name" value="Copine_C"/>
</dbReference>
<dbReference type="GO" id="GO:0046872">
    <property type="term" value="F:metal ion binding"/>
    <property type="evidence" value="ECO:0007669"/>
    <property type="project" value="UniProtKB-KW"/>
</dbReference>
<proteinExistence type="inferred from homology"/>
<evidence type="ECO:0000256" key="2">
    <source>
        <dbReference type="ARBA" id="ARBA00022723"/>
    </source>
</evidence>
<evidence type="ECO:0000256" key="3">
    <source>
        <dbReference type="ARBA" id="ARBA00022737"/>
    </source>
</evidence>
<dbReference type="SUPFAM" id="SSF53300">
    <property type="entry name" value="vWA-like"/>
    <property type="match status" value="1"/>
</dbReference>
<dbReference type="CDD" id="cd04048">
    <property type="entry name" value="C2A_Copine"/>
    <property type="match status" value="1"/>
</dbReference>
<reference evidence="6" key="2">
    <citation type="submission" date="2025-09" db="UniProtKB">
        <authorList>
            <consortium name="Ensembl"/>
        </authorList>
    </citation>
    <scope>IDENTIFICATION</scope>
</reference>
<dbReference type="Pfam" id="PF07002">
    <property type="entry name" value="Copine"/>
    <property type="match status" value="1"/>
</dbReference>
<sequence>MMASIGEFDPLNTRVPATKIEVTVSLVVLYVQGVGTKEWREFGRTEVIDNTRNPDFVRKFVLDFFFEEKQNLRFDVYNVDSRSCNISKHDFLGQTFCTLGEIIGSTGGRLERTLSGIPGKKCGVIILAAEELSNCRDIATMQLCANKLDKKDFFGKSDPFLVFYRSNEDGTFTICHKTEVIKNTLNPVWQPFTIPVRALCNGDYDRTVKVDVYDWDRDGSHDFIGEFTTSYRELSRGQNQFNVYEVKNMCFYFLSIQHCLSVTLLSFKVESEYTFVDFIRNPSQPTSLHYMSPYQMNAYAMALKAVGEIIQDYDSDKLFPAYGFGAKLPPDGKISHAFPLNGDSDQPNCVGIEGVLEAYFQSLRTVQLYGPTNFAPVINKVANCAAEITDGSQYFVLLMITDGVISDMVQTKEAVVNVIIFPMSLSVLSAMEELDGDEVRVSSRGRLAERDIVQFVPFRDYIDRSGNQVLSMARLAKDVLAEIPDQLLSFMKSRGIEPRPALSSSPLPALHRHI</sequence>
<evidence type="ECO:0000313" key="6">
    <source>
        <dbReference type="Ensembl" id="ENSPMEP00000017099.1"/>
    </source>
</evidence>
<dbReference type="GO" id="GO:0071277">
    <property type="term" value="P:cellular response to calcium ion"/>
    <property type="evidence" value="ECO:0007669"/>
    <property type="project" value="TreeGrafter"/>
</dbReference>
<dbReference type="InterPro" id="IPR000008">
    <property type="entry name" value="C2_dom"/>
</dbReference>
<protein>
    <recommendedName>
        <fullName evidence="5">C2 domain-containing protein</fullName>
    </recommendedName>
</protein>
<evidence type="ECO:0000259" key="5">
    <source>
        <dbReference type="PROSITE" id="PS50004"/>
    </source>
</evidence>
<dbReference type="Pfam" id="PF00168">
    <property type="entry name" value="C2"/>
    <property type="match status" value="2"/>
</dbReference>
<dbReference type="GO" id="GO:0005544">
    <property type="term" value="F:calcium-dependent phospholipid binding"/>
    <property type="evidence" value="ECO:0007669"/>
    <property type="project" value="InterPro"/>
</dbReference>
<dbReference type="InterPro" id="IPR045052">
    <property type="entry name" value="Copine"/>
</dbReference>
<dbReference type="PANTHER" id="PTHR10857">
    <property type="entry name" value="COPINE"/>
    <property type="match status" value="1"/>
</dbReference>
<dbReference type="Proteomes" id="UP000261480">
    <property type="component" value="Unplaced"/>
</dbReference>
<keyword evidence="4" id="KW-0106">Calcium</keyword>